<dbReference type="AlphaFoldDB" id="A0AA88EDA4"/>
<accession>A0AA88EDA4</accession>
<reference evidence="1" key="1">
    <citation type="submission" date="2023-07" db="EMBL/GenBank/DDBJ databases">
        <title>draft genome sequence of fig (Ficus carica).</title>
        <authorList>
            <person name="Takahashi T."/>
            <person name="Nishimura K."/>
        </authorList>
    </citation>
    <scope>NUCLEOTIDE SEQUENCE</scope>
</reference>
<name>A0AA88EDA4_FICCA</name>
<sequence>MCVRLCFRRLSSGVCILLYWRFLGWLNNKLSALPVWNLHISSTLTHERDRHRFEADIDIELQAPMPQVGDSDVEATGEITVL</sequence>
<evidence type="ECO:0000313" key="1">
    <source>
        <dbReference type="EMBL" id="GMN72657.1"/>
    </source>
</evidence>
<protein>
    <submittedName>
        <fullName evidence="1">Uncharacterized protein</fullName>
    </submittedName>
</protein>
<dbReference type="EMBL" id="BTGU01018136">
    <property type="protein sequence ID" value="GMN72657.1"/>
    <property type="molecule type" value="Genomic_DNA"/>
</dbReference>
<comment type="caution">
    <text evidence="1">The sequence shown here is derived from an EMBL/GenBank/DDBJ whole genome shotgun (WGS) entry which is preliminary data.</text>
</comment>
<organism evidence="1 2">
    <name type="scientific">Ficus carica</name>
    <name type="common">Common fig</name>
    <dbReference type="NCBI Taxonomy" id="3494"/>
    <lineage>
        <taxon>Eukaryota</taxon>
        <taxon>Viridiplantae</taxon>
        <taxon>Streptophyta</taxon>
        <taxon>Embryophyta</taxon>
        <taxon>Tracheophyta</taxon>
        <taxon>Spermatophyta</taxon>
        <taxon>Magnoliopsida</taxon>
        <taxon>eudicotyledons</taxon>
        <taxon>Gunneridae</taxon>
        <taxon>Pentapetalae</taxon>
        <taxon>rosids</taxon>
        <taxon>fabids</taxon>
        <taxon>Rosales</taxon>
        <taxon>Moraceae</taxon>
        <taxon>Ficeae</taxon>
        <taxon>Ficus</taxon>
    </lineage>
</organism>
<evidence type="ECO:0000313" key="2">
    <source>
        <dbReference type="Proteomes" id="UP001187192"/>
    </source>
</evidence>
<proteinExistence type="predicted"/>
<dbReference type="Proteomes" id="UP001187192">
    <property type="component" value="Unassembled WGS sequence"/>
</dbReference>
<gene>
    <name evidence="1" type="ORF">TIFTF001_055650</name>
</gene>
<keyword evidence="2" id="KW-1185">Reference proteome</keyword>